<sequence length="357" mass="36315">MGKYLCVACMLAVVVVVGMSVEAEASVRTVFVSPTGSDSNSGSESYPFATLGHAITSAGENGTVNVLAGVYTRIPSIDVDGIVINGYPDLKPRKHVISFLHTYPSPVLSISAKRVIINGIGFSQSRGYAGTYGAVHIARPAEVAMQQCEFWDNSVGISVMGGSVAVGQTAFSTILSDGKSGTAVLMQYGDFGNGGQAALENAVVYGGTDLSSAKGTAVKISGGPATFEAFNTVFANLAAVSTMGYINKDVQLVFSSANVTGTTRAFYAYGMQQPGRGQLTIENSVVANGGGSDVDGPGVSVGSGVTASMSVIDSTLVDNSAADGSPAWCSSSCGFVADNVSSQHNTAKSQTGKCPGV</sequence>
<dbReference type="RefSeq" id="XP_013756967.1">
    <property type="nucleotide sequence ID" value="XM_013901513.1"/>
</dbReference>
<evidence type="ECO:0000256" key="1">
    <source>
        <dbReference type="SAM" id="SignalP"/>
    </source>
</evidence>
<organism evidence="2 3">
    <name type="scientific">Thecamonas trahens ATCC 50062</name>
    <dbReference type="NCBI Taxonomy" id="461836"/>
    <lineage>
        <taxon>Eukaryota</taxon>
        <taxon>Apusozoa</taxon>
        <taxon>Apusomonadida</taxon>
        <taxon>Apusomonadidae</taxon>
        <taxon>Thecamonas</taxon>
    </lineage>
</organism>
<accession>A0A0L0DDK2</accession>
<evidence type="ECO:0008006" key="4">
    <source>
        <dbReference type="Google" id="ProtNLM"/>
    </source>
</evidence>
<proteinExistence type="predicted"/>
<dbReference type="InterPro" id="IPR011050">
    <property type="entry name" value="Pectin_lyase_fold/virulence"/>
</dbReference>
<dbReference type="InterPro" id="IPR012334">
    <property type="entry name" value="Pectin_lyas_fold"/>
</dbReference>
<dbReference type="EMBL" id="GL349461">
    <property type="protein sequence ID" value="KNC50427.1"/>
    <property type="molecule type" value="Genomic_DNA"/>
</dbReference>
<dbReference type="Gene3D" id="2.160.20.10">
    <property type="entry name" value="Single-stranded right-handed beta-helix, Pectin lyase-like"/>
    <property type="match status" value="1"/>
</dbReference>
<keyword evidence="1" id="KW-0732">Signal</keyword>
<feature type="signal peptide" evidence="1">
    <location>
        <begin position="1"/>
        <end position="25"/>
    </location>
</feature>
<dbReference type="SUPFAM" id="SSF51126">
    <property type="entry name" value="Pectin lyase-like"/>
    <property type="match status" value="1"/>
</dbReference>
<dbReference type="Proteomes" id="UP000054408">
    <property type="component" value="Unassembled WGS sequence"/>
</dbReference>
<keyword evidence="3" id="KW-1185">Reference proteome</keyword>
<name>A0A0L0DDK2_THETB</name>
<reference evidence="2 3" key="1">
    <citation type="submission" date="2010-05" db="EMBL/GenBank/DDBJ databases">
        <title>The Genome Sequence of Thecamonas trahens ATCC 50062.</title>
        <authorList>
            <consortium name="The Broad Institute Genome Sequencing Platform"/>
            <person name="Russ C."/>
            <person name="Cuomo C."/>
            <person name="Shea T."/>
            <person name="Young S.K."/>
            <person name="Zeng Q."/>
            <person name="Koehrsen M."/>
            <person name="Haas B."/>
            <person name="Borodovsky M."/>
            <person name="Guigo R."/>
            <person name="Alvarado L."/>
            <person name="Berlin A."/>
            <person name="Bochicchio J."/>
            <person name="Borenstein D."/>
            <person name="Chapman S."/>
            <person name="Chen Z."/>
            <person name="Freedman E."/>
            <person name="Gellesch M."/>
            <person name="Goldberg J."/>
            <person name="Griggs A."/>
            <person name="Gujja S."/>
            <person name="Heilman E."/>
            <person name="Heiman D."/>
            <person name="Hepburn T."/>
            <person name="Howarth C."/>
            <person name="Jen D."/>
            <person name="Larson L."/>
            <person name="Mehta T."/>
            <person name="Park D."/>
            <person name="Pearson M."/>
            <person name="Roberts A."/>
            <person name="Saif S."/>
            <person name="Shenoy N."/>
            <person name="Sisk P."/>
            <person name="Stolte C."/>
            <person name="Sykes S."/>
            <person name="Thomson T."/>
            <person name="Walk T."/>
            <person name="White J."/>
            <person name="Yandava C."/>
            <person name="Burger G."/>
            <person name="Gray M.W."/>
            <person name="Holland P.W.H."/>
            <person name="King N."/>
            <person name="Lang F.B.F."/>
            <person name="Roger A.J."/>
            <person name="Ruiz-Trillo I."/>
            <person name="Lander E."/>
            <person name="Nusbaum C."/>
        </authorList>
    </citation>
    <scope>NUCLEOTIDE SEQUENCE [LARGE SCALE GENOMIC DNA]</scope>
    <source>
        <strain evidence="2 3">ATCC 50062</strain>
    </source>
</reference>
<gene>
    <name evidence="2" type="ORF">AMSG_06923</name>
</gene>
<evidence type="ECO:0000313" key="2">
    <source>
        <dbReference type="EMBL" id="KNC50427.1"/>
    </source>
</evidence>
<dbReference type="AlphaFoldDB" id="A0A0L0DDK2"/>
<dbReference type="GeneID" id="25565983"/>
<feature type="chain" id="PRO_5005537076" description="DUF1565 domain-containing protein" evidence="1">
    <location>
        <begin position="26"/>
        <end position="357"/>
    </location>
</feature>
<evidence type="ECO:0000313" key="3">
    <source>
        <dbReference type="Proteomes" id="UP000054408"/>
    </source>
</evidence>
<protein>
    <recommendedName>
        <fullName evidence="4">DUF1565 domain-containing protein</fullName>
    </recommendedName>
</protein>